<dbReference type="PANTHER" id="PTHR14969">
    <property type="entry name" value="SPHINGOSINE-1-PHOSPHATE PHOSPHOHYDROLASE"/>
    <property type="match status" value="1"/>
</dbReference>
<dbReference type="Gene3D" id="1.20.144.10">
    <property type="entry name" value="Phosphatidic acid phosphatase type 2/haloperoxidase"/>
    <property type="match status" value="2"/>
</dbReference>
<evidence type="ECO:0000313" key="10">
    <source>
        <dbReference type="Proteomes" id="UP000002431"/>
    </source>
</evidence>
<proteinExistence type="predicted"/>
<evidence type="ECO:0000256" key="7">
    <source>
        <dbReference type="SAM" id="Phobius"/>
    </source>
</evidence>
<organism evidence="9 10">
    <name type="scientific">Deinococcus geothermalis (strain DSM 11300 / CIP 105573 / AG-3a)</name>
    <dbReference type="NCBI Taxonomy" id="319795"/>
    <lineage>
        <taxon>Bacteria</taxon>
        <taxon>Thermotogati</taxon>
        <taxon>Deinococcota</taxon>
        <taxon>Deinococci</taxon>
        <taxon>Deinococcales</taxon>
        <taxon>Deinococcaceae</taxon>
        <taxon>Deinococcus</taxon>
    </lineage>
</organism>
<evidence type="ECO:0000256" key="2">
    <source>
        <dbReference type="ARBA" id="ARBA00022475"/>
    </source>
</evidence>
<dbReference type="HOGENOM" id="CLU_072573_3_0_0"/>
<protein>
    <submittedName>
        <fullName evidence="9">Phosphoesterase, PA-phosphatase related protein</fullName>
    </submittedName>
</protein>
<dbReference type="Proteomes" id="UP000002431">
    <property type="component" value="Plasmid pDGEO01"/>
</dbReference>
<keyword evidence="3 7" id="KW-0812">Transmembrane</keyword>
<keyword evidence="10" id="KW-1185">Reference proteome</keyword>
<evidence type="ECO:0000256" key="3">
    <source>
        <dbReference type="ARBA" id="ARBA00022692"/>
    </source>
</evidence>
<keyword evidence="5 7" id="KW-1133">Transmembrane helix</keyword>
<evidence type="ECO:0000313" key="9">
    <source>
        <dbReference type="EMBL" id="ABF43975.1"/>
    </source>
</evidence>
<evidence type="ECO:0000256" key="6">
    <source>
        <dbReference type="ARBA" id="ARBA00023136"/>
    </source>
</evidence>
<feature type="transmembrane region" description="Helical" evidence="7">
    <location>
        <begin position="62"/>
        <end position="88"/>
    </location>
</feature>
<dbReference type="SUPFAM" id="SSF48317">
    <property type="entry name" value="Acid phosphatase/Vanadium-dependent haloperoxidase"/>
    <property type="match status" value="1"/>
</dbReference>
<feature type="transmembrane region" description="Helical" evidence="7">
    <location>
        <begin position="136"/>
        <end position="155"/>
    </location>
</feature>
<dbReference type="AlphaFoldDB" id="Q1J3F9"/>
<dbReference type="GO" id="GO:0005886">
    <property type="term" value="C:plasma membrane"/>
    <property type="evidence" value="ECO:0007669"/>
    <property type="project" value="UniProtKB-SubCell"/>
</dbReference>
<feature type="domain" description="Phosphatidic acid phosphatase type 2/haloperoxidase" evidence="8">
    <location>
        <begin position="95"/>
        <end position="204"/>
    </location>
</feature>
<geneLocation type="plasmid" evidence="9 10">
    <name>pDGEO01</name>
</geneLocation>
<feature type="transmembrane region" description="Helical" evidence="7">
    <location>
        <begin position="189"/>
        <end position="208"/>
    </location>
</feature>
<evidence type="ECO:0000256" key="5">
    <source>
        <dbReference type="ARBA" id="ARBA00022989"/>
    </source>
</evidence>
<feature type="transmembrane region" description="Helical" evidence="7">
    <location>
        <begin position="162"/>
        <end position="183"/>
    </location>
</feature>
<dbReference type="CDD" id="cd03392">
    <property type="entry name" value="PAP2_like_2"/>
    <property type="match status" value="1"/>
</dbReference>
<keyword evidence="4" id="KW-0378">Hydrolase</keyword>
<keyword evidence="9" id="KW-0614">Plasmid</keyword>
<keyword evidence="6 7" id="KW-0472">Membrane</keyword>
<accession>Q1J3F9</accession>
<evidence type="ECO:0000259" key="8">
    <source>
        <dbReference type="SMART" id="SM00014"/>
    </source>
</evidence>
<dbReference type="GO" id="GO:0016787">
    <property type="term" value="F:hydrolase activity"/>
    <property type="evidence" value="ECO:0007669"/>
    <property type="project" value="UniProtKB-KW"/>
</dbReference>
<keyword evidence="2" id="KW-1003">Cell membrane</keyword>
<sequence length="214" mass="23834">MTLLRSLVARFPWLIALLLSVGIPVVVFAKTAQEVWEEGGFSFDTPTLKFIHRFATPALDHLMVFITTLAGPIELPVVTLLLAAVFWWRHHRRWAVYLVLGVGGASGLMFVIKTLVHRVRPHLWVSPAPETDFGFPSGHSIASVSLTLALILLTWPTRWRWPFLVVAVVYALLVGFSRLYLGVHYPSDVLGAWGAGIAWTAGLSWVLFQKRVAA</sequence>
<dbReference type="InterPro" id="IPR000326">
    <property type="entry name" value="PAP2/HPO"/>
</dbReference>
<dbReference type="EMBL" id="CP000358">
    <property type="protein sequence ID" value="ABF43975.1"/>
    <property type="molecule type" value="Genomic_DNA"/>
</dbReference>
<dbReference type="RefSeq" id="WP_011526022.1">
    <property type="nucleotide sequence ID" value="NC_008010.2"/>
</dbReference>
<reference evidence="9" key="1">
    <citation type="submission" date="2006-04" db="EMBL/GenBank/DDBJ databases">
        <title>Complete sequence of plasmid1 pDGEO01 of Deinococcus geothermalis DSM 11300.</title>
        <authorList>
            <consortium name="US DOE Joint Genome Institute"/>
            <person name="Copeland A."/>
            <person name="Lucas S."/>
            <person name="Lapidus A."/>
            <person name="Barry K."/>
            <person name="Detter J.C."/>
            <person name="Glavina del Rio T."/>
            <person name="Hammon N."/>
            <person name="Israni S."/>
            <person name="Dalin E."/>
            <person name="Tice H."/>
            <person name="Pitluck S."/>
            <person name="Brettin T."/>
            <person name="Bruce D."/>
            <person name="Han C."/>
            <person name="Tapia R."/>
            <person name="Saunders E."/>
            <person name="Gilna P."/>
            <person name="Schmutz J."/>
            <person name="Larimer F."/>
            <person name="Land M."/>
            <person name="Hauser L."/>
            <person name="Kyrpides N."/>
            <person name="Kim E."/>
            <person name="Daly M.J."/>
            <person name="Fredrickson J.K."/>
            <person name="Makarova K.S."/>
            <person name="Gaidamakova E.K."/>
            <person name="Zhai M."/>
            <person name="Richardson P."/>
        </authorList>
    </citation>
    <scope>NUCLEOTIDE SEQUENCE</scope>
    <source>
        <strain evidence="9">DSM 11300</strain>
        <plasmid evidence="9">pDGEO01</plasmid>
    </source>
</reference>
<comment type="subcellular location">
    <subcellularLocation>
        <location evidence="1">Cell membrane</location>
        <topology evidence="1">Multi-pass membrane protein</topology>
    </subcellularLocation>
</comment>
<gene>
    <name evidence="9" type="ordered locus">Dgeo_2541</name>
</gene>
<feature type="transmembrane region" description="Helical" evidence="7">
    <location>
        <begin position="95"/>
        <end position="116"/>
    </location>
</feature>
<dbReference type="KEGG" id="dge:Dgeo_2541"/>
<dbReference type="InterPro" id="IPR036938">
    <property type="entry name" value="PAP2/HPO_sf"/>
</dbReference>
<dbReference type="Pfam" id="PF01569">
    <property type="entry name" value="PAP2"/>
    <property type="match status" value="1"/>
</dbReference>
<name>Q1J3F9_DEIGD</name>
<evidence type="ECO:0000256" key="4">
    <source>
        <dbReference type="ARBA" id="ARBA00022801"/>
    </source>
</evidence>
<evidence type="ECO:0000256" key="1">
    <source>
        <dbReference type="ARBA" id="ARBA00004651"/>
    </source>
</evidence>
<dbReference type="eggNOG" id="COG0671">
    <property type="taxonomic scope" value="Bacteria"/>
</dbReference>
<dbReference type="SMART" id="SM00014">
    <property type="entry name" value="acidPPc"/>
    <property type="match status" value="1"/>
</dbReference>
<dbReference type="PANTHER" id="PTHR14969:SF62">
    <property type="entry name" value="DECAPRENYLPHOSPHORYL-5-PHOSPHORIBOSE PHOSPHATASE RV3807C-RELATED"/>
    <property type="match status" value="1"/>
</dbReference>